<organism evidence="1 2">
    <name type="scientific">Camellia lanceoleosa</name>
    <dbReference type="NCBI Taxonomy" id="1840588"/>
    <lineage>
        <taxon>Eukaryota</taxon>
        <taxon>Viridiplantae</taxon>
        <taxon>Streptophyta</taxon>
        <taxon>Embryophyta</taxon>
        <taxon>Tracheophyta</taxon>
        <taxon>Spermatophyta</taxon>
        <taxon>Magnoliopsida</taxon>
        <taxon>eudicotyledons</taxon>
        <taxon>Gunneridae</taxon>
        <taxon>Pentapetalae</taxon>
        <taxon>asterids</taxon>
        <taxon>Ericales</taxon>
        <taxon>Theaceae</taxon>
        <taxon>Camellia</taxon>
    </lineage>
</organism>
<gene>
    <name evidence="1" type="ORF">LOK49_LG08G02818</name>
</gene>
<proteinExistence type="predicted"/>
<dbReference type="Proteomes" id="UP001060215">
    <property type="component" value="Chromosome 9"/>
</dbReference>
<dbReference type="EMBL" id="CM045766">
    <property type="protein sequence ID" value="KAI8004650.1"/>
    <property type="molecule type" value="Genomic_DNA"/>
</dbReference>
<accession>A0ACC0GWH7</accession>
<protein>
    <submittedName>
        <fullName evidence="1">Uncharacterized protein</fullName>
    </submittedName>
</protein>
<evidence type="ECO:0000313" key="1">
    <source>
        <dbReference type="EMBL" id="KAI8004650.1"/>
    </source>
</evidence>
<keyword evidence="2" id="KW-1185">Reference proteome</keyword>
<name>A0ACC0GWH7_9ERIC</name>
<evidence type="ECO:0000313" key="2">
    <source>
        <dbReference type="Proteomes" id="UP001060215"/>
    </source>
</evidence>
<comment type="caution">
    <text evidence="1">The sequence shown here is derived from an EMBL/GenBank/DDBJ whole genome shotgun (WGS) entry which is preliminary data.</text>
</comment>
<reference evidence="1 2" key="1">
    <citation type="journal article" date="2022" name="Plant J.">
        <title>Chromosome-level genome of Camellia lanceoleosa provides a valuable resource for understanding genome evolution and self-incompatibility.</title>
        <authorList>
            <person name="Gong W."/>
            <person name="Xiao S."/>
            <person name="Wang L."/>
            <person name="Liao Z."/>
            <person name="Chang Y."/>
            <person name="Mo W."/>
            <person name="Hu G."/>
            <person name="Li W."/>
            <person name="Zhao G."/>
            <person name="Zhu H."/>
            <person name="Hu X."/>
            <person name="Ji K."/>
            <person name="Xiang X."/>
            <person name="Song Q."/>
            <person name="Yuan D."/>
            <person name="Jin S."/>
            <person name="Zhang L."/>
        </authorList>
    </citation>
    <scope>NUCLEOTIDE SEQUENCE [LARGE SCALE GENOMIC DNA]</scope>
    <source>
        <strain evidence="1">SQ_2022a</strain>
    </source>
</reference>
<sequence>MSLDEHSSVSSNFLVYSGGGDSNGGGGFVMLIVTVIAQEGNNNTAHGFGDNENMFAQNSPKSSPKQQQRATRPVWCKLEQEQDQDHQDDLNQLQLGNNTHNFFHHPTSALYNLMSLDEHSSVSSNFLVYSGRGDSNGGGGFVMLIVTVIAQEGNNNTAHGFGDNENMFGMMPDPYHGRNLYYLS</sequence>